<dbReference type="FunFam" id="2.30.30.190:FF:000007">
    <property type="entry name" value="Putative ubiquitin carboxyl-terminal hydrolase CYLD"/>
    <property type="match status" value="1"/>
</dbReference>
<evidence type="ECO:0000256" key="10">
    <source>
        <dbReference type="ARBA" id="ARBA00022786"/>
    </source>
</evidence>
<protein>
    <recommendedName>
        <fullName evidence="5">ubiquitinyl hydrolase 1</fullName>
        <ecNumber evidence="5">3.4.19.12</ecNumber>
    </recommendedName>
</protein>
<dbReference type="Pfam" id="PF01302">
    <property type="entry name" value="CAP_GLY"/>
    <property type="match status" value="1"/>
</dbReference>
<evidence type="ECO:0000256" key="11">
    <source>
        <dbReference type="ARBA" id="ARBA00022801"/>
    </source>
</evidence>
<evidence type="ECO:0000256" key="4">
    <source>
        <dbReference type="ARBA" id="ARBA00009085"/>
    </source>
</evidence>
<dbReference type="GO" id="GO:0005813">
    <property type="term" value="C:centrosome"/>
    <property type="evidence" value="ECO:0007669"/>
    <property type="project" value="UniProtKB-SubCell"/>
</dbReference>
<dbReference type="GO" id="GO:0046872">
    <property type="term" value="F:metal ion binding"/>
    <property type="evidence" value="ECO:0007669"/>
    <property type="project" value="UniProtKB-KW"/>
</dbReference>
<feature type="region of interest" description="Disordered" evidence="14">
    <location>
        <begin position="192"/>
        <end position="220"/>
    </location>
</feature>
<evidence type="ECO:0000256" key="6">
    <source>
        <dbReference type="ARBA" id="ARBA00022490"/>
    </source>
</evidence>
<dbReference type="SUPFAM" id="SSF54001">
    <property type="entry name" value="Cysteine proteinases"/>
    <property type="match status" value="1"/>
</dbReference>
<feature type="compositionally biased region" description="Polar residues" evidence="14">
    <location>
        <begin position="209"/>
        <end position="220"/>
    </location>
</feature>
<dbReference type="FunFam" id="3.90.70.10:FF:000009">
    <property type="entry name" value="Putative ubiquitin carboxyl-terminal hydrolase CYLD"/>
    <property type="match status" value="1"/>
</dbReference>
<feature type="domain" description="CAP-Gly" evidence="16">
    <location>
        <begin position="248"/>
        <end position="291"/>
    </location>
</feature>
<dbReference type="Gene3D" id="3.90.70.10">
    <property type="entry name" value="Cysteine proteinases"/>
    <property type="match status" value="1"/>
</dbReference>
<dbReference type="OrthoDB" id="6287070at2759"/>
<dbReference type="GO" id="GO:0048471">
    <property type="term" value="C:perinuclear region of cytoplasm"/>
    <property type="evidence" value="ECO:0007669"/>
    <property type="project" value="UniProtKB-SubCell"/>
</dbReference>
<evidence type="ECO:0000256" key="13">
    <source>
        <dbReference type="ARBA" id="ARBA00022833"/>
    </source>
</evidence>
<evidence type="ECO:0000256" key="1">
    <source>
        <dbReference type="ARBA" id="ARBA00000707"/>
    </source>
</evidence>
<dbReference type="GO" id="GO:0006508">
    <property type="term" value="P:proteolysis"/>
    <property type="evidence" value="ECO:0007669"/>
    <property type="project" value="UniProtKB-KW"/>
</dbReference>
<evidence type="ECO:0000256" key="3">
    <source>
        <dbReference type="ARBA" id="ARBA00004556"/>
    </source>
</evidence>
<dbReference type="GO" id="GO:0004843">
    <property type="term" value="F:cysteine-type deubiquitinase activity"/>
    <property type="evidence" value="ECO:0007669"/>
    <property type="project" value="UniProtKB-EC"/>
</dbReference>
<dbReference type="SUPFAM" id="SSF74924">
    <property type="entry name" value="Cap-Gly domain"/>
    <property type="match status" value="1"/>
</dbReference>
<dbReference type="InterPro" id="IPR036859">
    <property type="entry name" value="CAP-Gly_dom_sf"/>
</dbReference>
<comment type="similarity">
    <text evidence="4">Belongs to the peptidase C19 family.</text>
</comment>
<evidence type="ECO:0000256" key="9">
    <source>
        <dbReference type="ARBA" id="ARBA00022723"/>
    </source>
</evidence>
<dbReference type="Proteomes" id="UP000515152">
    <property type="component" value="Chromosome 5"/>
</dbReference>
<keyword evidence="13" id="KW-0862">Zinc</keyword>
<dbReference type="AlphaFoldDB" id="A0A6P8F411"/>
<keyword evidence="8" id="KW-0645">Protease</keyword>
<evidence type="ECO:0000256" key="2">
    <source>
        <dbReference type="ARBA" id="ARBA00004300"/>
    </source>
</evidence>
<keyword evidence="11 18" id="KW-0378">Hydrolase</keyword>
<comment type="catalytic activity">
    <reaction evidence="1">
        <text>Thiol-dependent hydrolysis of ester, thioester, amide, peptide and isopeptide bonds formed by the C-terminal Gly of ubiquitin (a 76-residue protein attached to proteins as an intracellular targeting signal).</text>
        <dbReference type="EC" id="3.4.19.12"/>
    </reaction>
</comment>
<dbReference type="Gene3D" id="2.30.30.190">
    <property type="entry name" value="CAP Gly-rich-like domain"/>
    <property type="match status" value="1"/>
</dbReference>
<feature type="domain" description="USP" evidence="15">
    <location>
        <begin position="348"/>
        <end position="665"/>
    </location>
</feature>
<evidence type="ECO:0000313" key="18">
    <source>
        <dbReference type="RefSeq" id="XP_031423238.1"/>
    </source>
</evidence>
<dbReference type="PROSITE" id="PS50245">
    <property type="entry name" value="CAP_GLY_2"/>
    <property type="match status" value="1"/>
</dbReference>
<feature type="region of interest" description="Disordered" evidence="14">
    <location>
        <begin position="303"/>
        <end position="335"/>
    </location>
</feature>
<sequence>MESQDKYFIVTRAKTRKGFSRGCIGRIEAETQTGEIFGLVYGSGAAKSGGLLKREETYPLTRHQAQLLLFVSPASRRLEILCNPTLFRAICELAQEDLVVVRYKKGCQPCLVRNLMQIGRKDGSDDLSMLGFELQPMNPDKKLSSKKPAPLPVFSAADIIQVSSGYQSSARLPLRDNHTIDTTRKTISRINSMPSTRSNNRPLGKRISEQSQTPSINALPNPQLEVGSMVEVASDRNVILYGVIRWIGVLPGKKGDWAGIELDNEVGTCTDGTFLGQRYFTCKGNRAVFVPLEMCMPDGRFLSPSPTTETVKPPLPPTVTPGEEGEEEEDAPPLTESQVLTVLEGKMKGIQGHFNSCYLDATLFCLFSSSMTLDRLCRSSAEGEGSICRQMRRDIVNRLRRHGFVPAENVMNFRKKLGCNTFVTEEKDPEEFISILLQRVLQMEPLLKIRSNGDSGTSQNAYTYQIILEKNEVGPCPSVQQLLETSFVSCDLKFEEVPSCLMVQMPRFGKNFKMFPCIIPSTELDITDLLYQSSRECFICGRLAQHECGQCFRDRKLQPGRIKQYCSTCNTQVHSHPSRQGHTPRNMTLPAEFSTDGPAPRTQMQLFAVLCIHTSHYVSFVKYGPGPRSWMFFDSMADRCGDDHTGYNIPEVRACPEVGDFLSQSEEELAHIDLSQVSGLVRRLLCDSFICLYQSSR</sequence>
<dbReference type="InterPro" id="IPR000938">
    <property type="entry name" value="CAP-Gly_domain"/>
</dbReference>
<dbReference type="EC" id="3.4.19.12" evidence="5"/>
<dbReference type="KEGG" id="char:105912218"/>
<keyword evidence="17" id="KW-1185">Reference proteome</keyword>
<evidence type="ECO:0000313" key="17">
    <source>
        <dbReference type="Proteomes" id="UP000515152"/>
    </source>
</evidence>
<evidence type="ECO:0000256" key="14">
    <source>
        <dbReference type="SAM" id="MobiDB-lite"/>
    </source>
</evidence>
<comment type="subcellular location">
    <subcellularLocation>
        <location evidence="2">Cytoplasm</location>
        <location evidence="2">Cytoskeleton</location>
        <location evidence="2">Microtubule organizing center</location>
        <location evidence="2">Centrosome</location>
    </subcellularLocation>
    <subcellularLocation>
        <location evidence="3">Cytoplasm</location>
        <location evidence="3">Perinuclear region</location>
    </subcellularLocation>
</comment>
<accession>A0A6P8F411</accession>
<dbReference type="InterPro" id="IPR001394">
    <property type="entry name" value="Peptidase_C19_UCH"/>
</dbReference>
<dbReference type="GeneID" id="105912218"/>
<evidence type="ECO:0000256" key="12">
    <source>
        <dbReference type="ARBA" id="ARBA00022807"/>
    </source>
</evidence>
<organism evidence="17 18">
    <name type="scientific">Clupea harengus</name>
    <name type="common">Atlantic herring</name>
    <dbReference type="NCBI Taxonomy" id="7950"/>
    <lineage>
        <taxon>Eukaryota</taxon>
        <taxon>Metazoa</taxon>
        <taxon>Chordata</taxon>
        <taxon>Craniata</taxon>
        <taxon>Vertebrata</taxon>
        <taxon>Euteleostomi</taxon>
        <taxon>Actinopterygii</taxon>
        <taxon>Neopterygii</taxon>
        <taxon>Teleostei</taxon>
        <taxon>Clupei</taxon>
        <taxon>Clupeiformes</taxon>
        <taxon>Clupeoidei</taxon>
        <taxon>Clupeidae</taxon>
        <taxon>Clupea</taxon>
    </lineage>
</organism>
<keyword evidence="6" id="KW-0963">Cytoplasm</keyword>
<keyword evidence="7" id="KW-0597">Phosphoprotein</keyword>
<dbReference type="InterPro" id="IPR028889">
    <property type="entry name" value="USP"/>
</dbReference>
<dbReference type="GO" id="GO:0016579">
    <property type="term" value="P:protein deubiquitination"/>
    <property type="evidence" value="ECO:0007669"/>
    <property type="project" value="InterPro"/>
</dbReference>
<dbReference type="PANTHER" id="PTHR11830">
    <property type="entry name" value="40S RIBOSOMAL PROTEIN S3A"/>
    <property type="match status" value="1"/>
</dbReference>
<name>A0A6P8F411_CLUHA</name>
<keyword evidence="10" id="KW-0833">Ubl conjugation pathway</keyword>
<dbReference type="Pfam" id="PF00443">
    <property type="entry name" value="UCH"/>
    <property type="match status" value="1"/>
</dbReference>
<gene>
    <name evidence="18" type="primary">cyldb</name>
</gene>
<evidence type="ECO:0000256" key="7">
    <source>
        <dbReference type="ARBA" id="ARBA00022553"/>
    </source>
</evidence>
<evidence type="ECO:0000259" key="16">
    <source>
        <dbReference type="PROSITE" id="PS50245"/>
    </source>
</evidence>
<dbReference type="RefSeq" id="XP_031423238.1">
    <property type="nucleotide sequence ID" value="XM_031567378.2"/>
</dbReference>
<dbReference type="SMART" id="SM01052">
    <property type="entry name" value="CAP_GLY"/>
    <property type="match status" value="1"/>
</dbReference>
<evidence type="ECO:0000256" key="5">
    <source>
        <dbReference type="ARBA" id="ARBA00012759"/>
    </source>
</evidence>
<proteinExistence type="inferred from homology"/>
<dbReference type="InterPro" id="IPR038765">
    <property type="entry name" value="Papain-like_cys_pep_sf"/>
</dbReference>
<dbReference type="CTD" id="564158"/>
<evidence type="ECO:0000259" key="15">
    <source>
        <dbReference type="PROSITE" id="PS50235"/>
    </source>
</evidence>
<reference evidence="18" key="1">
    <citation type="submission" date="2025-08" db="UniProtKB">
        <authorList>
            <consortium name="RefSeq"/>
        </authorList>
    </citation>
    <scope>IDENTIFICATION</scope>
</reference>
<keyword evidence="12" id="KW-0788">Thiol protease</keyword>
<dbReference type="PROSITE" id="PS50235">
    <property type="entry name" value="USP_3"/>
    <property type="match status" value="1"/>
</dbReference>
<keyword evidence="9" id="KW-0479">Metal-binding</keyword>
<evidence type="ECO:0000256" key="8">
    <source>
        <dbReference type="ARBA" id="ARBA00022670"/>
    </source>
</evidence>
<feature type="compositionally biased region" description="Polar residues" evidence="14">
    <location>
        <begin position="192"/>
        <end position="201"/>
    </location>
</feature>